<gene>
    <name evidence="1" type="ORF">K488DRAFT_48676</name>
</gene>
<comment type="caution">
    <text evidence="1">The sequence shown here is derived from an EMBL/GenBank/DDBJ whole genome shotgun (WGS) entry which is preliminary data.</text>
</comment>
<dbReference type="EMBL" id="MU273531">
    <property type="protein sequence ID" value="KAI0032980.1"/>
    <property type="molecule type" value="Genomic_DNA"/>
</dbReference>
<dbReference type="Proteomes" id="UP000814128">
    <property type="component" value="Unassembled WGS sequence"/>
</dbReference>
<organism evidence="1 2">
    <name type="scientific">Vararia minispora EC-137</name>
    <dbReference type="NCBI Taxonomy" id="1314806"/>
    <lineage>
        <taxon>Eukaryota</taxon>
        <taxon>Fungi</taxon>
        <taxon>Dikarya</taxon>
        <taxon>Basidiomycota</taxon>
        <taxon>Agaricomycotina</taxon>
        <taxon>Agaricomycetes</taxon>
        <taxon>Russulales</taxon>
        <taxon>Lachnocladiaceae</taxon>
        <taxon>Vararia</taxon>
    </lineage>
</organism>
<name>A0ACB8QMU1_9AGAM</name>
<evidence type="ECO:0000313" key="1">
    <source>
        <dbReference type="EMBL" id="KAI0032980.1"/>
    </source>
</evidence>
<proteinExistence type="predicted"/>
<evidence type="ECO:0000313" key="2">
    <source>
        <dbReference type="Proteomes" id="UP000814128"/>
    </source>
</evidence>
<reference evidence="1" key="1">
    <citation type="submission" date="2021-02" db="EMBL/GenBank/DDBJ databases">
        <authorList>
            <consortium name="DOE Joint Genome Institute"/>
            <person name="Ahrendt S."/>
            <person name="Looney B.P."/>
            <person name="Miyauchi S."/>
            <person name="Morin E."/>
            <person name="Drula E."/>
            <person name="Courty P.E."/>
            <person name="Chicoki N."/>
            <person name="Fauchery L."/>
            <person name="Kohler A."/>
            <person name="Kuo A."/>
            <person name="Labutti K."/>
            <person name="Pangilinan J."/>
            <person name="Lipzen A."/>
            <person name="Riley R."/>
            <person name="Andreopoulos W."/>
            <person name="He G."/>
            <person name="Johnson J."/>
            <person name="Barry K.W."/>
            <person name="Grigoriev I.V."/>
            <person name="Nagy L."/>
            <person name="Hibbett D."/>
            <person name="Henrissat B."/>
            <person name="Matheny P.B."/>
            <person name="Labbe J."/>
            <person name="Martin F."/>
        </authorList>
    </citation>
    <scope>NUCLEOTIDE SEQUENCE</scope>
    <source>
        <strain evidence="1">EC-137</strain>
    </source>
</reference>
<accession>A0ACB8QMU1</accession>
<keyword evidence="2" id="KW-1185">Reference proteome</keyword>
<reference evidence="1" key="2">
    <citation type="journal article" date="2022" name="New Phytol.">
        <title>Evolutionary transition to the ectomycorrhizal habit in the genomes of a hyperdiverse lineage of mushroom-forming fungi.</title>
        <authorList>
            <person name="Looney B."/>
            <person name="Miyauchi S."/>
            <person name="Morin E."/>
            <person name="Drula E."/>
            <person name="Courty P.E."/>
            <person name="Kohler A."/>
            <person name="Kuo A."/>
            <person name="LaButti K."/>
            <person name="Pangilinan J."/>
            <person name="Lipzen A."/>
            <person name="Riley R."/>
            <person name="Andreopoulos W."/>
            <person name="He G."/>
            <person name="Johnson J."/>
            <person name="Nolan M."/>
            <person name="Tritt A."/>
            <person name="Barry K.W."/>
            <person name="Grigoriev I.V."/>
            <person name="Nagy L.G."/>
            <person name="Hibbett D."/>
            <person name="Henrissat B."/>
            <person name="Matheny P.B."/>
            <person name="Labbe J."/>
            <person name="Martin F.M."/>
        </authorList>
    </citation>
    <scope>NUCLEOTIDE SEQUENCE</scope>
    <source>
        <strain evidence="1">EC-137</strain>
    </source>
</reference>
<sequence length="456" mass="50040">GGGIGGLVLARALSQHAHLRISVYEANAEFAGMGTGIGIFRRTWKILHELGLGEAMIALCGPANNERGPCALISKSDQPEGKTFVEIHAPEGGMKAAHRAEFHDTLIHSLKECENISLRTSKRLVRYQERDGSVNLHFSDGTLSQCDVLVGADGLRSAVRATMVDILSKSTSHADLAFYRGAVWSGFLVYRAVVPRERVEKENVNHRVFHAPLLVGGQEVTAFPISRGTAINVSVYVFDPVGAAARAPYPGRTIEEVTVSDVIGSFGSDWEPEVIQLLSCLQGLEIRRWAVSEVEELPTYSHGRVMLLGDAAHGMTPNLGMGAGQAIEDAYVLSQLLSHPQAALHVETALVTYSRIRRPFVSNIVRLARRNGLYYVHRGENGLPLKFLPETSFDCQTQDDKVDTDGRVHTLNEESECMTITELGRRISHSFAWTSESAEDQPRRALEIFEQTIAAF</sequence>
<protein>
    <submittedName>
        <fullName evidence="1">Uncharacterized protein</fullName>
    </submittedName>
</protein>
<feature type="non-terminal residue" evidence="1">
    <location>
        <position position="1"/>
    </location>
</feature>